<dbReference type="EMBL" id="CVRI01000039">
    <property type="protein sequence ID" value="CRK94570.1"/>
    <property type="molecule type" value="Genomic_DNA"/>
</dbReference>
<reference evidence="1 2" key="1">
    <citation type="submission" date="2015-04" db="EMBL/GenBank/DDBJ databases">
        <authorList>
            <person name="Syromyatnikov M.Y."/>
            <person name="Popov V.N."/>
        </authorList>
    </citation>
    <scope>NUCLEOTIDE SEQUENCE [LARGE SCALE GENOMIC DNA]</scope>
</reference>
<evidence type="ECO:0000313" key="1">
    <source>
        <dbReference type="EMBL" id="CRK94570.1"/>
    </source>
</evidence>
<keyword evidence="2" id="KW-1185">Reference proteome</keyword>
<organism evidence="1 2">
    <name type="scientific">Clunio marinus</name>
    <dbReference type="NCBI Taxonomy" id="568069"/>
    <lineage>
        <taxon>Eukaryota</taxon>
        <taxon>Metazoa</taxon>
        <taxon>Ecdysozoa</taxon>
        <taxon>Arthropoda</taxon>
        <taxon>Hexapoda</taxon>
        <taxon>Insecta</taxon>
        <taxon>Pterygota</taxon>
        <taxon>Neoptera</taxon>
        <taxon>Endopterygota</taxon>
        <taxon>Diptera</taxon>
        <taxon>Nematocera</taxon>
        <taxon>Chironomoidea</taxon>
        <taxon>Chironomidae</taxon>
        <taxon>Clunio</taxon>
    </lineage>
</organism>
<evidence type="ECO:0000313" key="2">
    <source>
        <dbReference type="Proteomes" id="UP000183832"/>
    </source>
</evidence>
<dbReference type="AlphaFoldDB" id="A0A1J1I486"/>
<name>A0A1J1I486_9DIPT</name>
<accession>A0A1J1I486</accession>
<protein>
    <submittedName>
        <fullName evidence="1">CLUMA_CG008071, isoform A</fullName>
    </submittedName>
</protein>
<dbReference type="Proteomes" id="UP000183832">
    <property type="component" value="Unassembled WGS sequence"/>
</dbReference>
<proteinExistence type="predicted"/>
<sequence>MDRRIKMESPTISSCFFGGGGLTVSSRSKGNYFRNVQLNDYS</sequence>
<gene>
    <name evidence="1" type="ORF">CLUMA_CG008071</name>
</gene>